<evidence type="ECO:0000313" key="7">
    <source>
        <dbReference type="EnsemblPlants" id="QL02p063392:mrna"/>
    </source>
</evidence>
<evidence type="ECO:0008006" key="9">
    <source>
        <dbReference type="Google" id="ProtNLM"/>
    </source>
</evidence>
<evidence type="ECO:0000256" key="6">
    <source>
        <dbReference type="SAM" id="MobiDB-lite"/>
    </source>
</evidence>
<dbReference type="GO" id="GO:0032259">
    <property type="term" value="P:methylation"/>
    <property type="evidence" value="ECO:0007669"/>
    <property type="project" value="UniProtKB-KW"/>
</dbReference>
<dbReference type="AlphaFoldDB" id="A0A7N2KY77"/>
<evidence type="ECO:0000256" key="4">
    <source>
        <dbReference type="ARBA" id="ARBA00022691"/>
    </source>
</evidence>
<dbReference type="Pfam" id="PF01596">
    <property type="entry name" value="Methyltransf_3"/>
    <property type="match status" value="1"/>
</dbReference>
<keyword evidence="2" id="KW-0489">Methyltransferase</keyword>
<organism evidence="7 8">
    <name type="scientific">Quercus lobata</name>
    <name type="common">Valley oak</name>
    <dbReference type="NCBI Taxonomy" id="97700"/>
    <lineage>
        <taxon>Eukaryota</taxon>
        <taxon>Viridiplantae</taxon>
        <taxon>Streptophyta</taxon>
        <taxon>Embryophyta</taxon>
        <taxon>Tracheophyta</taxon>
        <taxon>Spermatophyta</taxon>
        <taxon>Magnoliopsida</taxon>
        <taxon>eudicotyledons</taxon>
        <taxon>Gunneridae</taxon>
        <taxon>Pentapetalae</taxon>
        <taxon>rosids</taxon>
        <taxon>fabids</taxon>
        <taxon>Fagales</taxon>
        <taxon>Fagaceae</taxon>
        <taxon>Quercus</taxon>
    </lineage>
</organism>
<dbReference type="PANTHER" id="PTHR10509">
    <property type="entry name" value="O-METHYLTRANSFERASE-RELATED"/>
    <property type="match status" value="1"/>
</dbReference>
<dbReference type="InParanoid" id="A0A7N2KY77"/>
<dbReference type="InterPro" id="IPR029063">
    <property type="entry name" value="SAM-dependent_MTases_sf"/>
</dbReference>
<comment type="similarity">
    <text evidence="5">Belongs to the class I-like SAM-binding methyltransferase superfamily. Cation-dependent O-methyltransferase family.</text>
</comment>
<keyword evidence="8" id="KW-1185">Reference proteome</keyword>
<evidence type="ECO:0000256" key="2">
    <source>
        <dbReference type="ARBA" id="ARBA00022603"/>
    </source>
</evidence>
<dbReference type="SUPFAM" id="SSF53335">
    <property type="entry name" value="S-adenosyl-L-methionine-dependent methyltransferases"/>
    <property type="match status" value="1"/>
</dbReference>
<name>A0A7N2KY77_QUELO</name>
<comment type="function">
    <text evidence="1">Methylates caffeoyl-CoA to feruloyl-CoA and 5-hydroxyferuloyl-CoA to sinapoyl-CoA. Plays a role in the synthesis of feruloylated polysaccharides. Involved in the reinforcement of the plant cell wall. Also involved in the responding to wounding or pathogen challenge by the increased formation of cell wall-bound ferulic acid polymers.</text>
</comment>
<evidence type="ECO:0000256" key="3">
    <source>
        <dbReference type="ARBA" id="ARBA00022679"/>
    </source>
</evidence>
<dbReference type="PROSITE" id="PS51682">
    <property type="entry name" value="SAM_OMT_I"/>
    <property type="match status" value="1"/>
</dbReference>
<dbReference type="Gramene" id="QL02p063392:mrna">
    <property type="protein sequence ID" value="QL02p063392:mrna"/>
    <property type="gene ID" value="QL02p063392"/>
</dbReference>
<feature type="region of interest" description="Disordered" evidence="6">
    <location>
        <begin position="57"/>
        <end position="99"/>
    </location>
</feature>
<protein>
    <recommendedName>
        <fullName evidence="9">Caffeoyl-CoA O-methyltransferase</fullName>
    </recommendedName>
</protein>
<dbReference type="GO" id="GO:0008757">
    <property type="term" value="F:S-adenosylmethionine-dependent methyltransferase activity"/>
    <property type="evidence" value="ECO:0007669"/>
    <property type="project" value="TreeGrafter"/>
</dbReference>
<accession>A0A7N2KY77</accession>
<dbReference type="PANTHER" id="PTHR10509:SF98">
    <property type="entry name" value="CAFFEOYL-COA O-METHYLTRANSFERASE"/>
    <property type="match status" value="1"/>
</dbReference>
<proteinExistence type="inferred from homology"/>
<evidence type="ECO:0000313" key="8">
    <source>
        <dbReference type="Proteomes" id="UP000594261"/>
    </source>
</evidence>
<evidence type="ECO:0000256" key="5">
    <source>
        <dbReference type="ARBA" id="ARBA00023453"/>
    </source>
</evidence>
<dbReference type="Gene3D" id="3.40.50.150">
    <property type="entry name" value="Vaccinia Virus protein VP39"/>
    <property type="match status" value="1"/>
</dbReference>
<reference evidence="8" key="1">
    <citation type="journal article" date="2016" name="G3 (Bethesda)">
        <title>First Draft Assembly and Annotation of the Genome of a California Endemic Oak Quercus lobata Nee (Fagaceae).</title>
        <authorList>
            <person name="Sork V.L."/>
            <person name="Fitz-Gibbon S.T."/>
            <person name="Puiu D."/>
            <person name="Crepeau M."/>
            <person name="Gugger P.F."/>
            <person name="Sherman R."/>
            <person name="Stevens K."/>
            <person name="Langley C.H."/>
            <person name="Pellegrini M."/>
            <person name="Salzberg S.L."/>
        </authorList>
    </citation>
    <scope>NUCLEOTIDE SEQUENCE [LARGE SCALE GENOMIC DNA]</scope>
    <source>
        <strain evidence="8">cv. SW786</strain>
    </source>
</reference>
<keyword evidence="3" id="KW-0808">Transferase</keyword>
<dbReference type="GO" id="GO:0008171">
    <property type="term" value="F:O-methyltransferase activity"/>
    <property type="evidence" value="ECO:0007669"/>
    <property type="project" value="InterPro"/>
</dbReference>
<dbReference type="InterPro" id="IPR002935">
    <property type="entry name" value="SAM_O-MeTrfase"/>
</dbReference>
<dbReference type="EnsemblPlants" id="QL02p063392:mrna">
    <property type="protein sequence ID" value="QL02p063392:mrna"/>
    <property type="gene ID" value="QL02p063392"/>
</dbReference>
<evidence type="ECO:0000256" key="1">
    <source>
        <dbReference type="ARBA" id="ARBA00002334"/>
    </source>
</evidence>
<sequence length="306" mass="34392">MRGIEEPSKDLETLKHILEALQLKGLLHSKNAKNQMGHQNFVYDRNGKSSIVVMKPARSPTSRISHGRNESPPSSFRSRPSPRRNTNKMSPTVSSRRDRLVSMQSSGADYWAYFGTSPDAGQLIAMFLKIVNAKKTIEIGVFTGYSLLLTALTIPDDGKITAIDVDRTKYEIGLPIIQKAGLSTKLTLSSHELYQFLMNCYKIMFYSIYVTLQPKNEGSFDFAFVDADKVNYWNYHERMMRLVNVGGIIIYDNTLWGGYVALPEEDVPEKKRAGRQSTIEFNNSISADPRVEISHASVGDGVLICR</sequence>
<dbReference type="InterPro" id="IPR050362">
    <property type="entry name" value="Cation-dep_OMT"/>
</dbReference>
<dbReference type="Proteomes" id="UP000594261">
    <property type="component" value="Chromosome 2"/>
</dbReference>
<keyword evidence="4" id="KW-0949">S-adenosyl-L-methionine</keyword>
<reference evidence="7" key="2">
    <citation type="submission" date="2021-01" db="UniProtKB">
        <authorList>
            <consortium name="EnsemblPlants"/>
        </authorList>
    </citation>
    <scope>IDENTIFICATION</scope>
</reference>